<evidence type="ECO:0000313" key="2">
    <source>
        <dbReference type="EMBL" id="SVC55414.1"/>
    </source>
</evidence>
<dbReference type="InterPro" id="IPR018306">
    <property type="entry name" value="Phage_T5_Orf172_DNA-bd"/>
</dbReference>
<organism evidence="2">
    <name type="scientific">marine metagenome</name>
    <dbReference type="NCBI Taxonomy" id="408172"/>
    <lineage>
        <taxon>unclassified sequences</taxon>
        <taxon>metagenomes</taxon>
        <taxon>ecological metagenomes</taxon>
    </lineage>
</organism>
<dbReference type="EMBL" id="UINC01097584">
    <property type="protein sequence ID" value="SVC55414.1"/>
    <property type="molecule type" value="Genomic_DNA"/>
</dbReference>
<sequence>MDFRFLSLASKSIVQVRIHVSGIMPKFGHLPCAFCDFESGDWKTCPRCEAPRMKVGRWLSKKWNVPVAEKKGSAMYHRDGTYWTNLSKFPGALFDPSGYVLFTDEESYLSCKELRISVQTNIVTGLKLPEIDGYVVGNPPLKRVFDFEEITEEVPQSEDGYVYALQNPAWPEYVKIGKAVEAERRMDSYQTYSPHRDYIPVCKPVHSRNYDEIEKMAHAIARQLSGDFNAKEWFKLSPKQAENILLLVVNSTPV</sequence>
<proteinExistence type="predicted"/>
<dbReference type="Pfam" id="PF10544">
    <property type="entry name" value="T5orf172"/>
    <property type="match status" value="1"/>
</dbReference>
<name>A0A382N2K5_9ZZZZ</name>
<protein>
    <recommendedName>
        <fullName evidence="1">Bacteriophage T5 Orf172 DNA-binding domain-containing protein</fullName>
    </recommendedName>
</protein>
<accession>A0A382N2K5</accession>
<dbReference type="AlphaFoldDB" id="A0A382N2K5"/>
<reference evidence="2" key="1">
    <citation type="submission" date="2018-05" db="EMBL/GenBank/DDBJ databases">
        <authorList>
            <person name="Lanie J.A."/>
            <person name="Ng W.-L."/>
            <person name="Kazmierczak K.M."/>
            <person name="Andrzejewski T.M."/>
            <person name="Davidsen T.M."/>
            <person name="Wayne K.J."/>
            <person name="Tettelin H."/>
            <person name="Glass J.I."/>
            <person name="Rusch D."/>
            <person name="Podicherti R."/>
            <person name="Tsui H.-C.T."/>
            <person name="Winkler M.E."/>
        </authorList>
    </citation>
    <scope>NUCLEOTIDE SEQUENCE</scope>
</reference>
<gene>
    <name evidence="2" type="ORF">METZ01_LOCUS308268</name>
</gene>
<evidence type="ECO:0000259" key="1">
    <source>
        <dbReference type="Pfam" id="PF10544"/>
    </source>
</evidence>
<feature type="domain" description="Bacteriophage T5 Orf172 DNA-binding" evidence="1">
    <location>
        <begin position="160"/>
        <end position="245"/>
    </location>
</feature>